<dbReference type="EMBL" id="NRRU01000031">
    <property type="protein sequence ID" value="MBK1713100.1"/>
    <property type="molecule type" value="Genomic_DNA"/>
</dbReference>
<keyword evidence="1" id="KW-0175">Coiled coil</keyword>
<feature type="chain" id="PRO_5046658782" description="DUF4124 domain-containing protein" evidence="2">
    <location>
        <begin position="22"/>
        <end position="381"/>
    </location>
</feature>
<evidence type="ECO:0000256" key="2">
    <source>
        <dbReference type="SAM" id="SignalP"/>
    </source>
</evidence>
<comment type="caution">
    <text evidence="3">The sequence shown here is derived from an EMBL/GenBank/DDBJ whole genome shotgun (WGS) entry which is preliminary data.</text>
</comment>
<feature type="signal peptide" evidence="2">
    <location>
        <begin position="1"/>
        <end position="21"/>
    </location>
</feature>
<protein>
    <recommendedName>
        <fullName evidence="5">DUF4124 domain-containing protein</fullName>
    </recommendedName>
</protein>
<accession>A0ABS1DVT4</accession>
<reference evidence="3" key="2">
    <citation type="journal article" date="2020" name="Microorganisms">
        <title>Osmotic Adaptation and Compatible Solute Biosynthesis of Phototrophic Bacteria as Revealed from Genome Analyses.</title>
        <authorList>
            <person name="Imhoff J.F."/>
            <person name="Rahn T."/>
            <person name="Kunzel S."/>
            <person name="Keller A."/>
            <person name="Neulinger S.C."/>
        </authorList>
    </citation>
    <scope>NUCLEOTIDE SEQUENCE</scope>
    <source>
        <strain evidence="3">IM 151</strain>
    </source>
</reference>
<organism evidence="3 4">
    <name type="scientific">Rubrivivax gelatinosus</name>
    <name type="common">Rhodocyclus gelatinosus</name>
    <name type="synonym">Rhodopseudomonas gelatinosa</name>
    <dbReference type="NCBI Taxonomy" id="28068"/>
    <lineage>
        <taxon>Bacteria</taxon>
        <taxon>Pseudomonadati</taxon>
        <taxon>Pseudomonadota</taxon>
        <taxon>Betaproteobacteria</taxon>
        <taxon>Burkholderiales</taxon>
        <taxon>Sphaerotilaceae</taxon>
        <taxon>Rubrivivax</taxon>
    </lineage>
</organism>
<reference evidence="3" key="1">
    <citation type="submission" date="2017-08" db="EMBL/GenBank/DDBJ databases">
        <authorList>
            <person name="Imhoff J.F."/>
            <person name="Rahn T."/>
            <person name="Kuenzel S."/>
            <person name="Neulinger S.C."/>
        </authorList>
    </citation>
    <scope>NUCLEOTIDE SEQUENCE</scope>
    <source>
        <strain evidence="3">IM 151</strain>
    </source>
</reference>
<evidence type="ECO:0000313" key="4">
    <source>
        <dbReference type="Proteomes" id="UP001041814"/>
    </source>
</evidence>
<gene>
    <name evidence="3" type="ORF">CKO43_09945</name>
</gene>
<evidence type="ECO:0008006" key="5">
    <source>
        <dbReference type="Google" id="ProtNLM"/>
    </source>
</evidence>
<feature type="coiled-coil region" evidence="1">
    <location>
        <begin position="149"/>
        <end position="176"/>
    </location>
</feature>
<dbReference type="Proteomes" id="UP001041814">
    <property type="component" value="Unassembled WGS sequence"/>
</dbReference>
<name>A0ABS1DVT4_RUBGE</name>
<evidence type="ECO:0000256" key="1">
    <source>
        <dbReference type="SAM" id="Coils"/>
    </source>
</evidence>
<evidence type="ECO:0000313" key="3">
    <source>
        <dbReference type="EMBL" id="MBK1713100.1"/>
    </source>
</evidence>
<dbReference type="RefSeq" id="WP_200378548.1">
    <property type="nucleotide sequence ID" value="NZ_NRRU01000031.1"/>
</dbReference>
<keyword evidence="4" id="KW-1185">Reference proteome</keyword>
<sequence length="381" mass="40588">MMMTRHAAALALSAAWLHAGAVELTGTPYTVLYRGLVAAPAAAAPGRQIPAWPYNRAQPPAPAAATGAPLRLVDVQTRRDIARASYDARLGGYLFQLPLVGVDAAAPPCLAIVDMRQQALSVRAAEPGDAGFAFRNPAWEREIGRAGEQISLRGERERVEAQIRDADNELGQHEKDFGAAVMAGQAACPVPPARPGPPRPAAALEPAELPAVAGALCALHWEREVAARVDLGPLFTDAGAAADWRGRGEARPLAESMPGLRLAIVAADAALVREAAAKGRTFLEHADGLRVFGRVQAACRNEVGRQAQEARSRWLAEVDAAARHPQREQQRCEDARARVTQLRAARIQGPQYLAALDRRLAALANPPAAGDPIPLDRETCR</sequence>
<keyword evidence="2" id="KW-0732">Signal</keyword>
<proteinExistence type="predicted"/>